<name>A0A562ZYH9_9BURK</name>
<dbReference type="Proteomes" id="UP000318199">
    <property type="component" value="Unassembled WGS sequence"/>
</dbReference>
<feature type="modified residue" description="4-aspartylphosphate" evidence="18">
    <location>
        <position position="994"/>
    </location>
</feature>
<dbReference type="InterPro" id="IPR001610">
    <property type="entry name" value="PAC"/>
</dbReference>
<dbReference type="EMBL" id="VOBQ01000001">
    <property type="protein sequence ID" value="TWO73405.1"/>
    <property type="molecule type" value="Genomic_DNA"/>
</dbReference>
<keyword evidence="10" id="KW-0418">Kinase</keyword>
<comment type="caution">
    <text evidence="23">The sequence shown here is derived from an EMBL/GenBank/DDBJ whole genome shotgun (WGS) entry which is preliminary data.</text>
</comment>
<dbReference type="InterPro" id="IPR035965">
    <property type="entry name" value="PAS-like_dom_sf"/>
</dbReference>
<dbReference type="SMART" id="SM00388">
    <property type="entry name" value="HisKA"/>
    <property type="match status" value="1"/>
</dbReference>
<dbReference type="InterPro" id="IPR000700">
    <property type="entry name" value="PAS-assoc_C"/>
</dbReference>
<dbReference type="Pfam" id="PF00512">
    <property type="entry name" value="HisKA"/>
    <property type="match status" value="1"/>
</dbReference>
<keyword evidence="12" id="KW-1133">Transmembrane helix</keyword>
<evidence type="ECO:0000256" key="5">
    <source>
        <dbReference type="ARBA" id="ARBA00022553"/>
    </source>
</evidence>
<dbReference type="GO" id="GO:0005886">
    <property type="term" value="C:plasma membrane"/>
    <property type="evidence" value="ECO:0007669"/>
    <property type="project" value="UniProtKB-SubCell"/>
</dbReference>
<dbReference type="Pfam" id="PF13426">
    <property type="entry name" value="PAS_9"/>
    <property type="match status" value="1"/>
</dbReference>
<dbReference type="GO" id="GO:0000155">
    <property type="term" value="F:phosphorelay sensor kinase activity"/>
    <property type="evidence" value="ECO:0007669"/>
    <property type="project" value="InterPro"/>
</dbReference>
<dbReference type="CDD" id="cd17546">
    <property type="entry name" value="REC_hyHK_CKI1_RcsC-like"/>
    <property type="match status" value="2"/>
</dbReference>
<evidence type="ECO:0000256" key="15">
    <source>
        <dbReference type="ARBA" id="ARBA00023136"/>
    </source>
</evidence>
<dbReference type="Pfam" id="PF08448">
    <property type="entry name" value="PAS_4"/>
    <property type="match status" value="1"/>
</dbReference>
<evidence type="ECO:0000256" key="14">
    <source>
        <dbReference type="ARBA" id="ARBA00023026"/>
    </source>
</evidence>
<dbReference type="Pfam" id="PF12860">
    <property type="entry name" value="PAS_7"/>
    <property type="match status" value="2"/>
</dbReference>
<evidence type="ECO:0000256" key="4">
    <source>
        <dbReference type="ARBA" id="ARBA00022475"/>
    </source>
</evidence>
<dbReference type="PANTHER" id="PTHR45339:SF1">
    <property type="entry name" value="HYBRID SIGNAL TRANSDUCTION HISTIDINE KINASE J"/>
    <property type="match status" value="1"/>
</dbReference>
<dbReference type="SMART" id="SM00387">
    <property type="entry name" value="HATPase_c"/>
    <property type="match status" value="1"/>
</dbReference>
<comment type="catalytic activity">
    <reaction evidence="1">
        <text>ATP + protein L-histidine = ADP + protein N-phospho-L-histidine.</text>
        <dbReference type="EC" id="2.7.13.3"/>
    </reaction>
</comment>
<dbReference type="PRINTS" id="PR00344">
    <property type="entry name" value="BCTRLSENSOR"/>
</dbReference>
<dbReference type="SUPFAM" id="SSF52172">
    <property type="entry name" value="CheY-like"/>
    <property type="match status" value="2"/>
</dbReference>
<dbReference type="SUPFAM" id="SSF55785">
    <property type="entry name" value="PYP-like sensor domain (PAS domain)"/>
    <property type="match status" value="4"/>
</dbReference>
<feature type="domain" description="Response regulatory" evidence="20">
    <location>
        <begin position="798"/>
        <end position="912"/>
    </location>
</feature>
<dbReference type="FunFam" id="3.30.565.10:FF:000010">
    <property type="entry name" value="Sensor histidine kinase RcsC"/>
    <property type="match status" value="1"/>
</dbReference>
<evidence type="ECO:0000259" key="20">
    <source>
        <dbReference type="PROSITE" id="PS50110"/>
    </source>
</evidence>
<reference evidence="23 24" key="1">
    <citation type="submission" date="2019-07" db="EMBL/GenBank/DDBJ databases">
        <title>Caenimonas sedimenti sp. nov., isolated from activated sludge.</title>
        <authorList>
            <person name="Xu J."/>
        </authorList>
    </citation>
    <scope>NUCLEOTIDE SEQUENCE [LARGE SCALE GENOMIC DNA]</scope>
    <source>
        <strain evidence="23 24">HX-9-20</strain>
    </source>
</reference>
<evidence type="ECO:0000256" key="7">
    <source>
        <dbReference type="ARBA" id="ARBA00022692"/>
    </source>
</evidence>
<dbReference type="Gene3D" id="3.40.50.2300">
    <property type="match status" value="2"/>
</dbReference>
<keyword evidence="4" id="KW-1003">Cell membrane</keyword>
<gene>
    <name evidence="23" type="ORF">FN976_00740</name>
</gene>
<evidence type="ECO:0000256" key="1">
    <source>
        <dbReference type="ARBA" id="ARBA00000085"/>
    </source>
</evidence>
<dbReference type="Gene3D" id="1.10.287.130">
    <property type="match status" value="1"/>
</dbReference>
<feature type="domain" description="PAS" evidence="21">
    <location>
        <begin position="413"/>
        <end position="483"/>
    </location>
</feature>
<dbReference type="FunFam" id="1.10.287.130:FF:000003">
    <property type="entry name" value="Histidine kinase"/>
    <property type="match status" value="1"/>
</dbReference>
<dbReference type="PROSITE" id="PS50112">
    <property type="entry name" value="PAS"/>
    <property type="match status" value="2"/>
</dbReference>
<feature type="domain" description="PAC" evidence="22">
    <location>
        <begin position="100"/>
        <end position="153"/>
    </location>
</feature>
<dbReference type="NCBIfam" id="TIGR00229">
    <property type="entry name" value="sensory_box"/>
    <property type="match status" value="2"/>
</dbReference>
<proteinExistence type="predicted"/>
<evidence type="ECO:0000256" key="16">
    <source>
        <dbReference type="ARBA" id="ARBA00058004"/>
    </source>
</evidence>
<evidence type="ECO:0000313" key="23">
    <source>
        <dbReference type="EMBL" id="TWO73405.1"/>
    </source>
</evidence>
<dbReference type="InterPro" id="IPR003661">
    <property type="entry name" value="HisK_dim/P_dom"/>
</dbReference>
<dbReference type="SMART" id="SM00091">
    <property type="entry name" value="PAS"/>
    <property type="match status" value="4"/>
</dbReference>
<dbReference type="SUPFAM" id="SSF55874">
    <property type="entry name" value="ATPase domain of HSP90 chaperone/DNA topoisomerase II/histidine kinase"/>
    <property type="match status" value="1"/>
</dbReference>
<evidence type="ECO:0000256" key="18">
    <source>
        <dbReference type="PROSITE-ProRule" id="PRU00169"/>
    </source>
</evidence>
<dbReference type="CDD" id="cd00130">
    <property type="entry name" value="PAS"/>
    <property type="match status" value="2"/>
</dbReference>
<dbReference type="PROSITE" id="PS50109">
    <property type="entry name" value="HIS_KIN"/>
    <property type="match status" value="1"/>
</dbReference>
<evidence type="ECO:0000256" key="11">
    <source>
        <dbReference type="ARBA" id="ARBA00022840"/>
    </source>
</evidence>
<evidence type="ECO:0000256" key="10">
    <source>
        <dbReference type="ARBA" id="ARBA00022777"/>
    </source>
</evidence>
<keyword evidence="13" id="KW-0902">Two-component regulatory system</keyword>
<feature type="domain" description="PAC" evidence="22">
    <location>
        <begin position="481"/>
        <end position="539"/>
    </location>
</feature>
<dbReference type="SMART" id="SM00448">
    <property type="entry name" value="REC"/>
    <property type="match status" value="2"/>
</dbReference>
<evidence type="ECO:0000259" key="21">
    <source>
        <dbReference type="PROSITE" id="PS50112"/>
    </source>
</evidence>
<dbReference type="InterPro" id="IPR000014">
    <property type="entry name" value="PAS"/>
</dbReference>
<evidence type="ECO:0000256" key="2">
    <source>
        <dbReference type="ARBA" id="ARBA00004651"/>
    </source>
</evidence>
<dbReference type="EC" id="2.7.13.3" evidence="3"/>
<evidence type="ECO:0000256" key="9">
    <source>
        <dbReference type="ARBA" id="ARBA00022741"/>
    </source>
</evidence>
<comment type="function">
    <text evidence="16">Member of the two-component regulatory system BvgS/BvgA. Phosphorylates BvgA via a four-step phosphorelay in response to environmental signals.</text>
</comment>
<dbReference type="CDD" id="cd16922">
    <property type="entry name" value="HATPase_EvgS-ArcB-TorS-like"/>
    <property type="match status" value="1"/>
</dbReference>
<protein>
    <recommendedName>
        <fullName evidence="17">Virulence sensor protein BvgS</fullName>
        <ecNumber evidence="3">2.7.13.3</ecNumber>
    </recommendedName>
</protein>
<evidence type="ECO:0000256" key="8">
    <source>
        <dbReference type="ARBA" id="ARBA00022729"/>
    </source>
</evidence>
<dbReference type="PROSITE" id="PS50110">
    <property type="entry name" value="RESPONSE_REGULATORY"/>
    <property type="match status" value="2"/>
</dbReference>
<dbReference type="GO" id="GO:0005524">
    <property type="term" value="F:ATP binding"/>
    <property type="evidence" value="ECO:0007669"/>
    <property type="project" value="UniProtKB-KW"/>
</dbReference>
<dbReference type="InterPro" id="IPR036097">
    <property type="entry name" value="HisK_dim/P_sf"/>
</dbReference>
<dbReference type="InterPro" id="IPR003594">
    <property type="entry name" value="HATPase_dom"/>
</dbReference>
<evidence type="ECO:0000259" key="19">
    <source>
        <dbReference type="PROSITE" id="PS50109"/>
    </source>
</evidence>
<accession>A0A562ZYH9</accession>
<evidence type="ECO:0000313" key="24">
    <source>
        <dbReference type="Proteomes" id="UP000318199"/>
    </source>
</evidence>
<keyword evidence="9" id="KW-0547">Nucleotide-binding</keyword>
<dbReference type="InterPro" id="IPR001789">
    <property type="entry name" value="Sig_transdc_resp-reg_receiver"/>
</dbReference>
<keyword evidence="5 18" id="KW-0597">Phosphoprotein</keyword>
<dbReference type="InterPro" id="IPR011006">
    <property type="entry name" value="CheY-like_superfamily"/>
</dbReference>
<dbReference type="CDD" id="cd00082">
    <property type="entry name" value="HisKA"/>
    <property type="match status" value="1"/>
</dbReference>
<dbReference type="InterPro" id="IPR036890">
    <property type="entry name" value="HATPase_C_sf"/>
</dbReference>
<evidence type="ECO:0000256" key="12">
    <source>
        <dbReference type="ARBA" id="ARBA00022989"/>
    </source>
</evidence>
<sequence>MDDQHDGIVPARAPVLYYDAPTMPAGDDFSSLFELLTIGAYRTDAQSRQFRANRAMVRIFGFESEAEMLAHPRSRMQGWYADPNRRQAFRDLLEAQGSVRDFVSEMRRHDTGEAFWISENAHLVRDAEGRVLYHEGTVEDITERKRAAESLQLTLDNAGRGIVRLDAAGRIVLYNRHFQELLDIPEDWLAGEPAMVDIIRKQKQRGDFGPDNQLLYDKGFSVETAGSIRHMLDGARTYLRRTLTGKAIEVTTQPLPDGGVVRTYSDVTEYVNVQEALARKSQDLQITLDSMAQGICTMNAAGRAIMSNRRYGELLGFSEELMASQPTMEQLVRLQIDRGDFGEDFKFVDAVARGYVAEGDKVPAIQGPEVYMRKTTDGRTLEVLTRPLPDGGVVRTFTDMTAYVRAQETLAEKEAQLSTLIDNIPDWVWLQDAKGVYLLSNPAYQRHHGFTGDEVRGKTPELLFGPEVGARYRASDEQAMQATEPLVYEDARRDAATGEMQYFELVKVGMRDEKGRAIGMLGIARDITSRKAAEAALIAARDAAEAGERAKAEFLANMSHEIRTPMNAVIGMSDLLLDSPMTPQQREFAETIRTSGDALLTLINDILDFSKIESGHLALEHVPFELADCVEGALDLSSGAAAAKGLDLLYWIDDEVPRAIVGDAARLRQVFVNLISNAVKFTQQGEVVVTLSRREGPEGQPLLHTSVRDTGIGIPADRMNRLFQVFSQVDASTTRKFGGTGLGLAICRRLVTLMGGRIWVESRAGEGADFQFELPCITAPGRPNRYVSRRPANLAARRLLIVDDNAANRHILTLQTRRWGMQSQAAASGAQALEWIDAGQPFDAAILDVQMPDMDGYTLAAELRQRPATARLPLLVLTSVGAVPAQPGLQLAQTLSKPIKSQTLFEALSGLFATTPPPVAPTAAPAADTRPRLAHEIPLHLLLAEDNVMNQRVAALLLNGLGYELQTVGDGQAALDAVAAANARGEPLDVLFLDVQMPVLDGLAAARQLCALYPSPVDRPWIVAMTANAMQGDREQCLAAGMDDYLSKPIRAQAVSEALRRAAAGLASRRGS</sequence>
<dbReference type="Pfam" id="PF00072">
    <property type="entry name" value="Response_reg"/>
    <property type="match status" value="2"/>
</dbReference>
<keyword evidence="14" id="KW-0843">Virulence</keyword>
<evidence type="ECO:0000256" key="13">
    <source>
        <dbReference type="ARBA" id="ARBA00023012"/>
    </source>
</evidence>
<organism evidence="23 24">
    <name type="scientific">Caenimonas sedimenti</name>
    <dbReference type="NCBI Taxonomy" id="2596921"/>
    <lineage>
        <taxon>Bacteria</taxon>
        <taxon>Pseudomonadati</taxon>
        <taxon>Pseudomonadota</taxon>
        <taxon>Betaproteobacteria</taxon>
        <taxon>Burkholderiales</taxon>
        <taxon>Comamonadaceae</taxon>
        <taxon>Caenimonas</taxon>
    </lineage>
</organism>
<keyword evidence="8" id="KW-0732">Signal</keyword>
<comment type="subcellular location">
    <subcellularLocation>
        <location evidence="2">Cell membrane</location>
        <topology evidence="2">Multi-pass membrane protein</topology>
    </subcellularLocation>
</comment>
<evidence type="ECO:0000256" key="3">
    <source>
        <dbReference type="ARBA" id="ARBA00012438"/>
    </source>
</evidence>
<dbReference type="PANTHER" id="PTHR45339">
    <property type="entry name" value="HYBRID SIGNAL TRANSDUCTION HISTIDINE KINASE J"/>
    <property type="match status" value="1"/>
</dbReference>
<feature type="domain" description="PAS" evidence="21">
    <location>
        <begin position="147"/>
        <end position="202"/>
    </location>
</feature>
<dbReference type="PROSITE" id="PS50113">
    <property type="entry name" value="PAC"/>
    <property type="match status" value="2"/>
</dbReference>
<evidence type="ECO:0000256" key="6">
    <source>
        <dbReference type="ARBA" id="ARBA00022679"/>
    </source>
</evidence>
<dbReference type="Gene3D" id="3.30.565.10">
    <property type="entry name" value="Histidine kinase-like ATPase, C-terminal domain"/>
    <property type="match status" value="1"/>
</dbReference>
<feature type="domain" description="Response regulatory" evidence="20">
    <location>
        <begin position="940"/>
        <end position="1063"/>
    </location>
</feature>
<feature type="domain" description="Histidine kinase" evidence="19">
    <location>
        <begin position="557"/>
        <end position="778"/>
    </location>
</feature>
<dbReference type="InterPro" id="IPR005467">
    <property type="entry name" value="His_kinase_dom"/>
</dbReference>
<keyword evidence="6" id="KW-0808">Transferase</keyword>
<dbReference type="AlphaFoldDB" id="A0A562ZYH9"/>
<keyword evidence="24" id="KW-1185">Reference proteome</keyword>
<dbReference type="Gene3D" id="3.30.450.20">
    <property type="entry name" value="PAS domain"/>
    <property type="match status" value="4"/>
</dbReference>
<evidence type="ECO:0000259" key="22">
    <source>
        <dbReference type="PROSITE" id="PS50113"/>
    </source>
</evidence>
<dbReference type="SUPFAM" id="SSF47384">
    <property type="entry name" value="Homodimeric domain of signal transducing histidine kinase"/>
    <property type="match status" value="1"/>
</dbReference>
<dbReference type="Pfam" id="PF02518">
    <property type="entry name" value="HATPase_c"/>
    <property type="match status" value="1"/>
</dbReference>
<feature type="modified residue" description="4-aspartylphosphate" evidence="18">
    <location>
        <position position="848"/>
    </location>
</feature>
<dbReference type="InterPro" id="IPR013656">
    <property type="entry name" value="PAS_4"/>
</dbReference>
<keyword evidence="7" id="KW-0812">Transmembrane</keyword>
<keyword evidence="15" id="KW-0472">Membrane</keyword>
<keyword evidence="11" id="KW-0067">ATP-binding</keyword>
<dbReference type="SMART" id="SM00086">
    <property type="entry name" value="PAC"/>
    <property type="match status" value="2"/>
</dbReference>
<evidence type="ECO:0000256" key="17">
    <source>
        <dbReference type="ARBA" id="ARBA00070152"/>
    </source>
</evidence>
<dbReference type="InterPro" id="IPR004358">
    <property type="entry name" value="Sig_transdc_His_kin-like_C"/>
</dbReference>